<evidence type="ECO:0000256" key="1">
    <source>
        <dbReference type="ARBA" id="ARBA00022801"/>
    </source>
</evidence>
<dbReference type="PANTHER" id="PTHR11014">
    <property type="entry name" value="PEPTIDASE M20 FAMILY MEMBER"/>
    <property type="match status" value="1"/>
</dbReference>
<protein>
    <submittedName>
        <fullName evidence="4">N-acyl-L-amino acid amidohydrolase</fullName>
    </submittedName>
</protein>
<dbReference type="NCBIfam" id="TIGR01891">
    <property type="entry name" value="amidohydrolases"/>
    <property type="match status" value="1"/>
</dbReference>
<evidence type="ECO:0000259" key="3">
    <source>
        <dbReference type="Pfam" id="PF07687"/>
    </source>
</evidence>
<dbReference type="Gene3D" id="3.30.70.360">
    <property type="match status" value="1"/>
</dbReference>
<keyword evidence="5" id="KW-1185">Reference proteome</keyword>
<dbReference type="InterPro" id="IPR002933">
    <property type="entry name" value="Peptidase_M20"/>
</dbReference>
<dbReference type="SUPFAM" id="SSF55031">
    <property type="entry name" value="Bacterial exopeptidase dimerisation domain"/>
    <property type="match status" value="1"/>
</dbReference>
<dbReference type="Gene3D" id="3.40.630.10">
    <property type="entry name" value="Zn peptidases"/>
    <property type="match status" value="1"/>
</dbReference>
<dbReference type="EMBL" id="AP025943">
    <property type="protein sequence ID" value="BDL43203.1"/>
    <property type="molecule type" value="Genomic_DNA"/>
</dbReference>
<reference evidence="4" key="1">
    <citation type="submission" date="2022-06" db="EMBL/GenBank/DDBJ databases">
        <title>Akkermansia biwalacus sp. nov., an anaerobic mucin-degrading bacterium isolated from human intestine.</title>
        <authorList>
            <person name="Kobayashi Y."/>
            <person name="Inoue S."/>
            <person name="Kawahara T."/>
            <person name="Kohda N."/>
        </authorList>
    </citation>
    <scope>NUCLEOTIDE SEQUENCE</scope>
    <source>
        <strain evidence="4">WON2089</strain>
    </source>
</reference>
<dbReference type="PANTHER" id="PTHR11014:SF63">
    <property type="entry name" value="METALLOPEPTIDASE, PUTATIVE (AFU_ORTHOLOGUE AFUA_6G09600)-RELATED"/>
    <property type="match status" value="1"/>
</dbReference>
<keyword evidence="2" id="KW-0732">Signal</keyword>
<dbReference type="RefSeq" id="WP_215434358.1">
    <property type="nucleotide sequence ID" value="NZ_AP025943.1"/>
</dbReference>
<evidence type="ECO:0000256" key="2">
    <source>
        <dbReference type="SAM" id="SignalP"/>
    </source>
</evidence>
<dbReference type="Pfam" id="PF01546">
    <property type="entry name" value="Peptidase_M20"/>
    <property type="match status" value="1"/>
</dbReference>
<gene>
    <name evidence="4" type="ORF">Abiwalacus_07770</name>
</gene>
<name>A0ABM7ZEZ6_9BACT</name>
<dbReference type="SUPFAM" id="SSF53187">
    <property type="entry name" value="Zn-dependent exopeptidases"/>
    <property type="match status" value="1"/>
</dbReference>
<accession>A0ABM7ZEZ6</accession>
<dbReference type="Pfam" id="PF07687">
    <property type="entry name" value="M20_dimer"/>
    <property type="match status" value="1"/>
</dbReference>
<feature type="signal peptide" evidence="2">
    <location>
        <begin position="1"/>
        <end position="20"/>
    </location>
</feature>
<dbReference type="InterPro" id="IPR017439">
    <property type="entry name" value="Amidohydrolase"/>
</dbReference>
<dbReference type="PIRSF" id="PIRSF005962">
    <property type="entry name" value="Pept_M20D_amidohydro"/>
    <property type="match status" value="1"/>
</dbReference>
<dbReference type="InterPro" id="IPR011650">
    <property type="entry name" value="Peptidase_M20_dimer"/>
</dbReference>
<feature type="chain" id="PRO_5046097511" evidence="2">
    <location>
        <begin position="21"/>
        <end position="404"/>
    </location>
</feature>
<evidence type="ECO:0000313" key="4">
    <source>
        <dbReference type="EMBL" id="BDL43203.1"/>
    </source>
</evidence>
<keyword evidence="1" id="KW-0378">Hydrolase</keyword>
<sequence length="404" mass="42983">MKKSYWSVALFCCCLSAAGAQQTDVQSVAGNVVEWRHHLHENPELSFKEYNTGRYVADMLRSFGNIEVVRPAETSVIGILRGAKPGRTVGFRADMDALPVQEETGFSFASKTPGVSHACGHDMHTAMLLGTAKVLSGMQEELQGTVYFIFQHAEEKSPGGALQIIKSGKLKGVDAIFGAHVIPNMPAGSIGMLPAGAASSSSDGFFLTIQGKGSHGSMPQMGVDPIVTGSEIVMMLQTVVSRNVTPGEMAVVSVGKFQSGDAPNVIPGKAELAASIRTVTPETRKLMEERVRSIIGHVCEANGAAYKLDYVLGYPAIQNDAALRELAKKAAMEAVGAKNVFDAPRLSASEDFSYYAQVAPTYFMIVGSGDGPPNHNPGFRADDSALLNGVKAEVRIILDYLNGK</sequence>
<proteinExistence type="predicted"/>
<organism evidence="4 5">
    <name type="scientific">Akkermansia biwaensis</name>
    <dbReference type="NCBI Taxonomy" id="2946555"/>
    <lineage>
        <taxon>Bacteria</taxon>
        <taxon>Pseudomonadati</taxon>
        <taxon>Verrucomicrobiota</taxon>
        <taxon>Verrucomicrobiia</taxon>
        <taxon>Verrucomicrobiales</taxon>
        <taxon>Akkermansiaceae</taxon>
        <taxon>Akkermansia</taxon>
    </lineage>
</organism>
<dbReference type="InterPro" id="IPR036264">
    <property type="entry name" value="Bact_exopeptidase_dim_dom"/>
</dbReference>
<feature type="domain" description="Peptidase M20 dimerisation" evidence="3">
    <location>
        <begin position="202"/>
        <end position="299"/>
    </location>
</feature>
<dbReference type="Proteomes" id="UP001062263">
    <property type="component" value="Chromosome"/>
</dbReference>
<evidence type="ECO:0000313" key="5">
    <source>
        <dbReference type="Proteomes" id="UP001062263"/>
    </source>
</evidence>